<feature type="transmembrane region" description="Helical" evidence="6">
    <location>
        <begin position="68"/>
        <end position="88"/>
    </location>
</feature>
<dbReference type="GO" id="GO:0008195">
    <property type="term" value="F:phosphatidate phosphatase activity"/>
    <property type="evidence" value="ECO:0007669"/>
    <property type="project" value="TreeGrafter"/>
</dbReference>
<proteinExistence type="inferred from homology"/>
<dbReference type="GO" id="GO:0006644">
    <property type="term" value="P:phospholipid metabolic process"/>
    <property type="evidence" value="ECO:0007669"/>
    <property type="project" value="InterPro"/>
</dbReference>
<dbReference type="AlphaFoldDB" id="A0A250XJX2"/>
<feature type="transmembrane region" description="Helical" evidence="6">
    <location>
        <begin position="178"/>
        <end position="197"/>
    </location>
</feature>
<name>A0A250XJX2_9CHLO</name>
<evidence type="ECO:0000256" key="2">
    <source>
        <dbReference type="ARBA" id="ARBA00008816"/>
    </source>
</evidence>
<dbReference type="InterPro" id="IPR000326">
    <property type="entry name" value="PAP2/HPO"/>
</dbReference>
<dbReference type="PANTHER" id="PTHR10165">
    <property type="entry name" value="LIPID PHOSPHATE PHOSPHATASE"/>
    <property type="match status" value="1"/>
</dbReference>
<reference evidence="8 9" key="1">
    <citation type="submission" date="2017-08" db="EMBL/GenBank/DDBJ databases">
        <title>Acidophilic green algal genome provides insights into adaptation to an acidic environment.</title>
        <authorList>
            <person name="Hirooka S."/>
            <person name="Hirose Y."/>
            <person name="Kanesaki Y."/>
            <person name="Higuchi S."/>
            <person name="Fujiwara T."/>
            <person name="Onuma R."/>
            <person name="Era A."/>
            <person name="Ohbayashi R."/>
            <person name="Uzuka A."/>
            <person name="Nozaki H."/>
            <person name="Yoshikawa H."/>
            <person name="Miyagishima S.Y."/>
        </authorList>
    </citation>
    <scope>NUCLEOTIDE SEQUENCE [LARGE SCALE GENOMIC DNA]</scope>
    <source>
        <strain evidence="8 9">NIES-2499</strain>
    </source>
</reference>
<dbReference type="SMART" id="SM00014">
    <property type="entry name" value="acidPPc"/>
    <property type="match status" value="1"/>
</dbReference>
<keyword evidence="5 6" id="KW-0472">Membrane</keyword>
<comment type="similarity">
    <text evidence="2">Belongs to the PA-phosphatase related phosphoesterase family.</text>
</comment>
<dbReference type="SUPFAM" id="SSF48317">
    <property type="entry name" value="Acid phosphatase/Vanadium-dependent haloperoxidase"/>
    <property type="match status" value="1"/>
</dbReference>
<feature type="domain" description="Phosphatidic acid phosphatase type 2/haloperoxidase" evidence="7">
    <location>
        <begin position="99"/>
        <end position="224"/>
    </location>
</feature>
<feature type="transmembrane region" description="Helical" evidence="6">
    <location>
        <begin position="150"/>
        <end position="169"/>
    </location>
</feature>
<dbReference type="STRING" id="1157962.A0A250XJX2"/>
<evidence type="ECO:0000313" key="9">
    <source>
        <dbReference type="Proteomes" id="UP000232323"/>
    </source>
</evidence>
<accession>A0A250XJX2</accession>
<evidence type="ECO:0000256" key="6">
    <source>
        <dbReference type="SAM" id="Phobius"/>
    </source>
</evidence>
<evidence type="ECO:0000256" key="4">
    <source>
        <dbReference type="ARBA" id="ARBA00022989"/>
    </source>
</evidence>
<protein>
    <recommendedName>
        <fullName evidence="7">Phosphatidic acid phosphatase type 2/haloperoxidase domain-containing protein</fullName>
    </recommendedName>
</protein>
<keyword evidence="9" id="KW-1185">Reference proteome</keyword>
<comment type="subcellular location">
    <subcellularLocation>
        <location evidence="1">Membrane</location>
        <topology evidence="1">Multi-pass membrane protein</topology>
    </subcellularLocation>
</comment>
<dbReference type="GO" id="GO:0046839">
    <property type="term" value="P:phospholipid dephosphorylation"/>
    <property type="evidence" value="ECO:0007669"/>
    <property type="project" value="TreeGrafter"/>
</dbReference>
<keyword evidence="3 6" id="KW-0812">Transmembrane</keyword>
<evidence type="ECO:0000256" key="1">
    <source>
        <dbReference type="ARBA" id="ARBA00004141"/>
    </source>
</evidence>
<evidence type="ECO:0000256" key="5">
    <source>
        <dbReference type="ARBA" id="ARBA00023136"/>
    </source>
</evidence>
<evidence type="ECO:0000259" key="7">
    <source>
        <dbReference type="SMART" id="SM00014"/>
    </source>
</evidence>
<feature type="transmembrane region" description="Helical" evidence="6">
    <location>
        <begin position="209"/>
        <end position="227"/>
    </location>
</feature>
<dbReference type="InterPro" id="IPR043216">
    <property type="entry name" value="PAP-like"/>
</dbReference>
<keyword evidence="4 6" id="KW-1133">Transmembrane helix</keyword>
<feature type="transmembrane region" description="Helical" evidence="6">
    <location>
        <begin position="20"/>
        <end position="38"/>
    </location>
</feature>
<dbReference type="EMBL" id="BEGY01000097">
    <property type="protein sequence ID" value="GAX83367.1"/>
    <property type="molecule type" value="Genomic_DNA"/>
</dbReference>
<organism evidence="8 9">
    <name type="scientific">Chlamydomonas eustigma</name>
    <dbReference type="NCBI Taxonomy" id="1157962"/>
    <lineage>
        <taxon>Eukaryota</taxon>
        <taxon>Viridiplantae</taxon>
        <taxon>Chlorophyta</taxon>
        <taxon>core chlorophytes</taxon>
        <taxon>Chlorophyceae</taxon>
        <taxon>CS clade</taxon>
        <taxon>Chlamydomonadales</taxon>
        <taxon>Chlamydomonadaceae</taxon>
        <taxon>Chlamydomonas</taxon>
    </lineage>
</organism>
<dbReference type="Pfam" id="PF01569">
    <property type="entry name" value="PAP2"/>
    <property type="match status" value="1"/>
</dbReference>
<dbReference type="InterPro" id="IPR036938">
    <property type="entry name" value="PAP2/HPO_sf"/>
</dbReference>
<dbReference type="Proteomes" id="UP000232323">
    <property type="component" value="Unassembled WGS sequence"/>
</dbReference>
<gene>
    <name evidence="8" type="ORF">CEUSTIGMA_g10792.t1</name>
</gene>
<comment type="caution">
    <text evidence="8">The sequence shown here is derived from an EMBL/GenBank/DDBJ whole genome shotgun (WGS) entry which is preliminary data.</text>
</comment>
<sequence>MTTIYTKEGLYAWFIEDGYLWDWLVTAIFLIISFFVPLKAVKPVTRFYLNNDPTLSYPYSENTISGTVLYILVLLLPAVVFCTCGLVRRSFHDWHHSLLAGIEAYAVATAWKRWMNLVGVYRPSWLSILATNDHSEIDGGNQSYPSGHSAYMFSTMTVVSLFLIGKLGVMSSPTKGQFPLALVCLIPVALATFVAVTRIYDYKHAPADVNAGCFIGFLSGAFAYFLNYPSLLDSQSREPNCRAWTTSGWDVVRSIKSCHLKSLETGQQLGEIGRQGLVETVNSSVNNEDPEFLCRARSARSGRQGV</sequence>
<dbReference type="GO" id="GO:0016020">
    <property type="term" value="C:membrane"/>
    <property type="evidence" value="ECO:0007669"/>
    <property type="project" value="UniProtKB-SubCell"/>
</dbReference>
<dbReference type="Gene3D" id="1.20.144.10">
    <property type="entry name" value="Phosphatidic acid phosphatase type 2/haloperoxidase"/>
    <property type="match status" value="1"/>
</dbReference>
<dbReference type="PANTHER" id="PTHR10165:SF35">
    <property type="entry name" value="RE23632P"/>
    <property type="match status" value="1"/>
</dbReference>
<evidence type="ECO:0000256" key="3">
    <source>
        <dbReference type="ARBA" id="ARBA00022692"/>
    </source>
</evidence>
<dbReference type="OrthoDB" id="10030083at2759"/>
<evidence type="ECO:0000313" key="8">
    <source>
        <dbReference type="EMBL" id="GAX83367.1"/>
    </source>
</evidence>